<dbReference type="Proteomes" id="UP000286415">
    <property type="component" value="Unassembled WGS sequence"/>
</dbReference>
<keyword evidence="3" id="KW-1185">Reference proteome</keyword>
<feature type="chain" id="PRO_5035825002" evidence="1">
    <location>
        <begin position="20"/>
        <end position="501"/>
    </location>
</feature>
<sequence length="501" mass="57879">MGWTLFWVLLLGILTENLGQVQVLNAGDFGTLVFSAELFQKPRDNLLFWREIFMSYGIRCPPASEDFCTNINVLRKSWKSIFKWSYIKCLPALPSKMPESHKAYIVLDRQHFQLENIDKQCSMELAYEMTTVLNPSGAFKILATDLGISKRIKPCAGINYNETTIPLITRVCSKAKIKEVKVLRLGLMMTDEQYQKVEEPLFAARGVTGFGLSTFDDVPMELSSFSDYETFRLRYFNFFDDSPTLSISHFLTALKSITDYFQRRYELFYLHTSYTTTFRRCSRTDQEFPELVVYIQGPVVIKDFKGKLASLLDEASDVYKQTLESVYKSLSDTIRSWKLEDCVSSLIVDPFMRESEEQLTAIGHIGFDFIHLMKKVPHLFNGNDLEQFVKTYSKKPTVGIYEFRMKAPVLRMSQIFCNQLLAYEVIVKPVQEFTKPEFPVAIVKKTKPPKIVLDIGVEDYLRIIGPNEEQPTSFPSDLDDENNYCLRIPTDEFPIDNDRLE</sequence>
<accession>A0A8T1MPZ5</accession>
<evidence type="ECO:0000256" key="1">
    <source>
        <dbReference type="SAM" id="SignalP"/>
    </source>
</evidence>
<reference evidence="2 3" key="2">
    <citation type="journal article" date="2021" name="Genomics">
        <title>High-quality reference genome for Clonorchis sinensis.</title>
        <authorList>
            <person name="Young N.D."/>
            <person name="Stroehlein A.J."/>
            <person name="Kinkar L."/>
            <person name="Wang T."/>
            <person name="Sohn W.M."/>
            <person name="Chang B.C.H."/>
            <person name="Kaur P."/>
            <person name="Weisz D."/>
            <person name="Dudchenko O."/>
            <person name="Aiden E.L."/>
            <person name="Korhonen P.K."/>
            <person name="Gasser R.B."/>
        </authorList>
    </citation>
    <scope>NUCLEOTIDE SEQUENCE [LARGE SCALE GENOMIC DNA]</scope>
    <source>
        <strain evidence="2">Cs-k2</strain>
    </source>
</reference>
<dbReference type="OrthoDB" id="10296231at2759"/>
<name>A0A8T1MPZ5_CLOSI</name>
<proteinExistence type="predicted"/>
<evidence type="ECO:0000313" key="2">
    <source>
        <dbReference type="EMBL" id="KAG5450936.1"/>
    </source>
</evidence>
<evidence type="ECO:0000313" key="3">
    <source>
        <dbReference type="Proteomes" id="UP000286415"/>
    </source>
</evidence>
<comment type="caution">
    <text evidence="2">The sequence shown here is derived from an EMBL/GenBank/DDBJ whole genome shotgun (WGS) entry which is preliminary data.</text>
</comment>
<dbReference type="EMBL" id="NIRI02000042">
    <property type="protein sequence ID" value="KAG5450936.1"/>
    <property type="molecule type" value="Genomic_DNA"/>
</dbReference>
<protein>
    <submittedName>
        <fullName evidence="2">Uncharacterized protein</fullName>
    </submittedName>
</protein>
<feature type="signal peptide" evidence="1">
    <location>
        <begin position="1"/>
        <end position="19"/>
    </location>
</feature>
<keyword evidence="1" id="KW-0732">Signal</keyword>
<gene>
    <name evidence="2" type="ORF">CSKR_107891</name>
</gene>
<reference evidence="2 3" key="1">
    <citation type="journal article" date="2018" name="Biotechnol. Adv.">
        <title>Improved genomic resources and new bioinformatic workflow for the carcinogenic parasite Clonorchis sinensis: Biotechnological implications.</title>
        <authorList>
            <person name="Wang D."/>
            <person name="Korhonen P.K."/>
            <person name="Gasser R.B."/>
            <person name="Young N.D."/>
        </authorList>
    </citation>
    <scope>NUCLEOTIDE SEQUENCE [LARGE SCALE GENOMIC DNA]</scope>
    <source>
        <strain evidence="2">Cs-k2</strain>
    </source>
</reference>
<dbReference type="AlphaFoldDB" id="A0A8T1MPZ5"/>
<organism evidence="2 3">
    <name type="scientific">Clonorchis sinensis</name>
    <name type="common">Chinese liver fluke</name>
    <dbReference type="NCBI Taxonomy" id="79923"/>
    <lineage>
        <taxon>Eukaryota</taxon>
        <taxon>Metazoa</taxon>
        <taxon>Spiralia</taxon>
        <taxon>Lophotrochozoa</taxon>
        <taxon>Platyhelminthes</taxon>
        <taxon>Trematoda</taxon>
        <taxon>Digenea</taxon>
        <taxon>Opisthorchiida</taxon>
        <taxon>Opisthorchiata</taxon>
        <taxon>Opisthorchiidae</taxon>
        <taxon>Clonorchis</taxon>
    </lineage>
</organism>